<protein>
    <recommendedName>
        <fullName evidence="1">SnoaL-like domain-containing protein</fullName>
    </recommendedName>
</protein>
<accession>A0A5E4S023</accession>
<evidence type="ECO:0000259" key="1">
    <source>
        <dbReference type="Pfam" id="PF13577"/>
    </source>
</evidence>
<keyword evidence="3" id="KW-1185">Reference proteome</keyword>
<organism evidence="2 3">
    <name type="scientific">Pandoraea terrae</name>
    <dbReference type="NCBI Taxonomy" id="1537710"/>
    <lineage>
        <taxon>Bacteria</taxon>
        <taxon>Pseudomonadati</taxon>
        <taxon>Pseudomonadota</taxon>
        <taxon>Betaproteobacteria</taxon>
        <taxon>Burkholderiales</taxon>
        <taxon>Burkholderiaceae</taxon>
        <taxon>Pandoraea</taxon>
    </lineage>
</organism>
<evidence type="ECO:0000313" key="2">
    <source>
        <dbReference type="EMBL" id="VVD68705.1"/>
    </source>
</evidence>
<dbReference type="Pfam" id="PF13577">
    <property type="entry name" value="SnoaL_4"/>
    <property type="match status" value="1"/>
</dbReference>
<dbReference type="Gene3D" id="3.10.450.50">
    <property type="match status" value="1"/>
</dbReference>
<sequence length="100" mass="11252">MLEFDAADRDRACGEVYLIAYHLKQEQGSGEVGSETRVVTGGRYLDEYTRLGGVWRFAHREVVMDWNEVGPSLRRWPLTSGFGADDPSWRLFGAGNREGA</sequence>
<dbReference type="InterPro" id="IPR032710">
    <property type="entry name" value="NTF2-like_dom_sf"/>
</dbReference>
<proteinExistence type="predicted"/>
<reference evidence="2 3" key="1">
    <citation type="submission" date="2019-08" db="EMBL/GenBank/DDBJ databases">
        <authorList>
            <person name="Peeters C."/>
        </authorList>
    </citation>
    <scope>NUCLEOTIDE SEQUENCE [LARGE SCALE GENOMIC DNA]</scope>
    <source>
        <strain evidence="2 3">LMG 30175</strain>
    </source>
</reference>
<feature type="domain" description="SnoaL-like" evidence="1">
    <location>
        <begin position="8"/>
        <end position="60"/>
    </location>
</feature>
<dbReference type="Proteomes" id="UP000414233">
    <property type="component" value="Unassembled WGS sequence"/>
</dbReference>
<dbReference type="AlphaFoldDB" id="A0A5E4S023"/>
<gene>
    <name evidence="2" type="ORF">PTE30175_00456</name>
</gene>
<evidence type="ECO:0000313" key="3">
    <source>
        <dbReference type="Proteomes" id="UP000414233"/>
    </source>
</evidence>
<dbReference type="SUPFAM" id="SSF54427">
    <property type="entry name" value="NTF2-like"/>
    <property type="match status" value="1"/>
</dbReference>
<dbReference type="EMBL" id="CABPRZ010000002">
    <property type="protein sequence ID" value="VVD68705.1"/>
    <property type="molecule type" value="Genomic_DNA"/>
</dbReference>
<name>A0A5E4S023_9BURK</name>
<dbReference type="RefSeq" id="WP_191628782.1">
    <property type="nucleotide sequence ID" value="NZ_CABPRZ010000002.1"/>
</dbReference>
<dbReference type="InterPro" id="IPR037401">
    <property type="entry name" value="SnoaL-like"/>
</dbReference>